<protein>
    <submittedName>
        <fullName evidence="2">Uncharacterized protein</fullName>
    </submittedName>
</protein>
<accession>A0A699I4D7</accession>
<dbReference type="EMBL" id="BKCJ010245585">
    <property type="protein sequence ID" value="GEZ14514.1"/>
    <property type="molecule type" value="Genomic_DNA"/>
</dbReference>
<reference evidence="2" key="1">
    <citation type="journal article" date="2019" name="Sci. Rep.">
        <title>Draft genome of Tanacetum cinerariifolium, the natural source of mosquito coil.</title>
        <authorList>
            <person name="Yamashiro T."/>
            <person name="Shiraishi A."/>
            <person name="Satake H."/>
            <person name="Nakayama K."/>
        </authorList>
    </citation>
    <scope>NUCLEOTIDE SEQUENCE</scope>
</reference>
<organism evidence="2">
    <name type="scientific">Tanacetum cinerariifolium</name>
    <name type="common">Dalmatian daisy</name>
    <name type="synonym">Chrysanthemum cinerariifolium</name>
    <dbReference type="NCBI Taxonomy" id="118510"/>
    <lineage>
        <taxon>Eukaryota</taxon>
        <taxon>Viridiplantae</taxon>
        <taxon>Streptophyta</taxon>
        <taxon>Embryophyta</taxon>
        <taxon>Tracheophyta</taxon>
        <taxon>Spermatophyta</taxon>
        <taxon>Magnoliopsida</taxon>
        <taxon>eudicotyledons</taxon>
        <taxon>Gunneridae</taxon>
        <taxon>Pentapetalae</taxon>
        <taxon>asterids</taxon>
        <taxon>campanulids</taxon>
        <taxon>Asterales</taxon>
        <taxon>Asteraceae</taxon>
        <taxon>Asteroideae</taxon>
        <taxon>Anthemideae</taxon>
        <taxon>Anthemidinae</taxon>
        <taxon>Tanacetum</taxon>
    </lineage>
</organism>
<evidence type="ECO:0000256" key="1">
    <source>
        <dbReference type="SAM" id="MobiDB-lite"/>
    </source>
</evidence>
<name>A0A699I4D7_TANCI</name>
<feature type="region of interest" description="Disordered" evidence="1">
    <location>
        <begin position="1"/>
        <end position="43"/>
    </location>
</feature>
<dbReference type="Gene3D" id="1.20.5.1070">
    <property type="entry name" value="Head and neck region of the ectodomain of NDV fusion glycoprotein"/>
    <property type="match status" value="1"/>
</dbReference>
<sequence>MENPNHPNDPNVPEGEQAPAAPDGFAPQWIGKHDPNNNNGWIEWDVPLGGEVGEPMVDPKVNEEVGGPSTAVVEGPSSPLPAPRLHVPPTVIENLSTHLGNLEYRHGVLTRKIEEVSDAEVVDSIAIGEIHPRVATVGEQVQVMGSQTGQIVSRLKEIETRVQQVESRVDTHPSGQMAVRDRIGSQDRLWDPSGHFRSFLTFPIRIYVDSCFRNLESQCGGEVDEPMVDPEVNEEVMDDDDFEDDVECLMAPVTPPRATMTVSSTYEVGGPSTAAIKGPSFSLPAPGLPVPPTVIEDLSTRLGNLEYRHGVLLRKMEEVSDAEVADSIAIGEIHPRVATVREQVQVMESQVGQVVSRLKEIETKVQQVESRVDPHPSGQMAVQGQDVIVGLSQQERLTVLEKRLLGPPPGPQKNHAMSEIVTPRFSFKNFTLRQNLPKQNACTLTIDHPARNPFRFKYLRKDSYWSSQYKLLPSLSLSLTLKPFRVFLIDDVTLAKSGEESVNHGTHVT</sequence>
<evidence type="ECO:0000313" key="2">
    <source>
        <dbReference type="EMBL" id="GEZ14514.1"/>
    </source>
</evidence>
<gene>
    <name evidence="2" type="ORF">Tci_486487</name>
</gene>
<dbReference type="AlphaFoldDB" id="A0A699I4D7"/>
<proteinExistence type="predicted"/>
<comment type="caution">
    <text evidence="2">The sequence shown here is derived from an EMBL/GenBank/DDBJ whole genome shotgun (WGS) entry which is preliminary data.</text>
</comment>